<accession>A0A2A6C8Z5</accession>
<evidence type="ECO:0000313" key="1">
    <source>
        <dbReference type="EnsemblMetazoa" id="PPA07870.1"/>
    </source>
</evidence>
<reference evidence="2" key="1">
    <citation type="journal article" date="2008" name="Nat. Genet.">
        <title>The Pristionchus pacificus genome provides a unique perspective on nematode lifestyle and parasitism.</title>
        <authorList>
            <person name="Dieterich C."/>
            <person name="Clifton S.W."/>
            <person name="Schuster L.N."/>
            <person name="Chinwalla A."/>
            <person name="Delehaunty K."/>
            <person name="Dinkelacker I."/>
            <person name="Fulton L."/>
            <person name="Fulton R."/>
            <person name="Godfrey J."/>
            <person name="Minx P."/>
            <person name="Mitreva M."/>
            <person name="Roeseler W."/>
            <person name="Tian H."/>
            <person name="Witte H."/>
            <person name="Yang S.P."/>
            <person name="Wilson R.K."/>
            <person name="Sommer R.J."/>
        </authorList>
    </citation>
    <scope>NUCLEOTIDE SEQUENCE [LARGE SCALE GENOMIC DNA]</scope>
    <source>
        <strain evidence="2">PS312</strain>
    </source>
</reference>
<dbReference type="AlphaFoldDB" id="A0A2A6C8Z5"/>
<dbReference type="EnsemblMetazoa" id="PPA07870.1">
    <property type="protein sequence ID" value="PPA07870.1"/>
    <property type="gene ID" value="WBGene00097424"/>
</dbReference>
<evidence type="ECO:0000313" key="2">
    <source>
        <dbReference type="Proteomes" id="UP000005239"/>
    </source>
</evidence>
<accession>A0A8R1U6C7</accession>
<dbReference type="PANTHER" id="PTHR35573:SF3">
    <property type="entry name" value="ML DOMAIN-CONTAINING PROTEIN"/>
    <property type="match status" value="1"/>
</dbReference>
<protein>
    <submittedName>
        <fullName evidence="1">Uncharacterized protein</fullName>
    </submittedName>
</protein>
<keyword evidence="2" id="KW-1185">Reference proteome</keyword>
<proteinExistence type="predicted"/>
<name>A0A2A6C8Z5_PRIPA</name>
<dbReference type="Proteomes" id="UP000005239">
    <property type="component" value="Unassembled WGS sequence"/>
</dbReference>
<sequence length="181" mass="19915">MIGQLLVFALAVSAVQSACPYPNGTDMAINMYSCGTSADTITILDYTLSDMNGKPLYPVNPSKPFVIDMQSFNSGPTYTDIKASVRIFEYQKSWTTGQCAWSEIPTFGALDNIDACDFAHNCPWLSGDLDLNMVLDFSDYSSIISMLSKNAAVQLQLTLKNYNEGSKHEEIACFIGQMKID</sequence>
<reference evidence="1" key="2">
    <citation type="submission" date="2022-06" db="UniProtKB">
        <authorList>
            <consortium name="EnsemblMetazoa"/>
        </authorList>
    </citation>
    <scope>IDENTIFICATION</scope>
    <source>
        <strain evidence="1">PS312</strain>
    </source>
</reference>
<organism evidence="1 2">
    <name type="scientific">Pristionchus pacificus</name>
    <name type="common">Parasitic nematode worm</name>
    <dbReference type="NCBI Taxonomy" id="54126"/>
    <lineage>
        <taxon>Eukaryota</taxon>
        <taxon>Metazoa</taxon>
        <taxon>Ecdysozoa</taxon>
        <taxon>Nematoda</taxon>
        <taxon>Chromadorea</taxon>
        <taxon>Rhabditida</taxon>
        <taxon>Rhabditina</taxon>
        <taxon>Diplogasteromorpha</taxon>
        <taxon>Diplogasteroidea</taxon>
        <taxon>Neodiplogasteridae</taxon>
        <taxon>Pristionchus</taxon>
    </lineage>
</organism>
<dbReference type="OrthoDB" id="5914298at2759"/>
<gene>
    <name evidence="1" type="primary">WBGene00097424</name>
</gene>
<dbReference type="PANTHER" id="PTHR35573">
    <property type="entry name" value="PROTEIN CBG22129"/>
    <property type="match status" value="1"/>
</dbReference>